<reference evidence="2 3" key="2">
    <citation type="journal article" date="2019" name="G3 (Bethesda)">
        <title>Hybrid Assembly of the Genome of the Entomopathogenic Nematode Steinernema carpocapsae Identifies the X-Chromosome.</title>
        <authorList>
            <person name="Serra L."/>
            <person name="Macchietto M."/>
            <person name="Macias-Munoz A."/>
            <person name="McGill C.J."/>
            <person name="Rodriguez I.M."/>
            <person name="Rodriguez B."/>
            <person name="Murad R."/>
            <person name="Mortazavi A."/>
        </authorList>
    </citation>
    <scope>NUCLEOTIDE SEQUENCE [LARGE SCALE GENOMIC DNA]</scope>
    <source>
        <strain evidence="2 3">ALL</strain>
    </source>
</reference>
<keyword evidence="1" id="KW-0560">Oxidoreductase</keyword>
<keyword evidence="1" id="KW-0503">Monooxygenase</keyword>
<name>A0A4U5MDL8_STECR</name>
<dbReference type="AlphaFoldDB" id="A0A4U5MDL8"/>
<gene>
    <name evidence="2" type="ORF">L596_023355</name>
</gene>
<dbReference type="Gene3D" id="1.10.630.10">
    <property type="entry name" value="Cytochrome P450"/>
    <property type="match status" value="1"/>
</dbReference>
<keyword evidence="3" id="KW-1185">Reference proteome</keyword>
<sequence>MAALLLFAAFFVLAVVLIFENRTQYWKRRGIPGPEPSLFVGNVLQLFNYNFPGVFQLREWTKKYGRSKDQGLTYSCNFRKVLRDSRRLAERACGQRYRHAPGTLCEEI</sequence>
<protein>
    <recommendedName>
        <fullName evidence="4">Cytochrome P450</fullName>
    </recommendedName>
</protein>
<dbReference type="GO" id="GO:0004497">
    <property type="term" value="F:monooxygenase activity"/>
    <property type="evidence" value="ECO:0007669"/>
    <property type="project" value="UniProtKB-KW"/>
</dbReference>
<dbReference type="STRING" id="34508.A0A4U5MDL8"/>
<reference evidence="2 3" key="1">
    <citation type="journal article" date="2015" name="Genome Biol.">
        <title>Comparative genomics of Steinernema reveals deeply conserved gene regulatory networks.</title>
        <authorList>
            <person name="Dillman A.R."/>
            <person name="Macchietto M."/>
            <person name="Porter C.F."/>
            <person name="Rogers A."/>
            <person name="Williams B."/>
            <person name="Antoshechkin I."/>
            <person name="Lee M.M."/>
            <person name="Goodwin Z."/>
            <person name="Lu X."/>
            <person name="Lewis E.E."/>
            <person name="Goodrich-Blair H."/>
            <person name="Stock S.P."/>
            <person name="Adams B.J."/>
            <person name="Sternberg P.W."/>
            <person name="Mortazavi A."/>
        </authorList>
    </citation>
    <scope>NUCLEOTIDE SEQUENCE [LARGE SCALE GENOMIC DNA]</scope>
    <source>
        <strain evidence="2 3">ALL</strain>
    </source>
</reference>
<evidence type="ECO:0000313" key="2">
    <source>
        <dbReference type="EMBL" id="TKR67162.1"/>
    </source>
</evidence>
<accession>A0A4U5MDL8</accession>
<dbReference type="GO" id="GO:0016705">
    <property type="term" value="F:oxidoreductase activity, acting on paired donors, with incorporation or reduction of molecular oxygen"/>
    <property type="evidence" value="ECO:0007669"/>
    <property type="project" value="InterPro"/>
</dbReference>
<dbReference type="OrthoDB" id="5853500at2759"/>
<evidence type="ECO:0000256" key="1">
    <source>
        <dbReference type="ARBA" id="ARBA00023033"/>
    </source>
</evidence>
<evidence type="ECO:0000313" key="3">
    <source>
        <dbReference type="Proteomes" id="UP000298663"/>
    </source>
</evidence>
<organism evidence="2 3">
    <name type="scientific">Steinernema carpocapsae</name>
    <name type="common">Entomopathogenic nematode</name>
    <dbReference type="NCBI Taxonomy" id="34508"/>
    <lineage>
        <taxon>Eukaryota</taxon>
        <taxon>Metazoa</taxon>
        <taxon>Ecdysozoa</taxon>
        <taxon>Nematoda</taxon>
        <taxon>Chromadorea</taxon>
        <taxon>Rhabditida</taxon>
        <taxon>Tylenchina</taxon>
        <taxon>Panagrolaimomorpha</taxon>
        <taxon>Strongyloidoidea</taxon>
        <taxon>Steinernematidae</taxon>
        <taxon>Steinernema</taxon>
    </lineage>
</organism>
<evidence type="ECO:0008006" key="4">
    <source>
        <dbReference type="Google" id="ProtNLM"/>
    </source>
</evidence>
<dbReference type="EMBL" id="AZBU02000008">
    <property type="protein sequence ID" value="TKR67162.1"/>
    <property type="molecule type" value="Genomic_DNA"/>
</dbReference>
<comment type="caution">
    <text evidence="2">The sequence shown here is derived from an EMBL/GenBank/DDBJ whole genome shotgun (WGS) entry which is preliminary data.</text>
</comment>
<proteinExistence type="predicted"/>
<dbReference type="GO" id="GO:0005506">
    <property type="term" value="F:iron ion binding"/>
    <property type="evidence" value="ECO:0007669"/>
    <property type="project" value="InterPro"/>
</dbReference>
<dbReference type="SUPFAM" id="SSF48264">
    <property type="entry name" value="Cytochrome P450"/>
    <property type="match status" value="1"/>
</dbReference>
<dbReference type="InterPro" id="IPR036396">
    <property type="entry name" value="Cyt_P450_sf"/>
</dbReference>
<dbReference type="GO" id="GO:0020037">
    <property type="term" value="F:heme binding"/>
    <property type="evidence" value="ECO:0007669"/>
    <property type="project" value="InterPro"/>
</dbReference>
<dbReference type="Proteomes" id="UP000298663">
    <property type="component" value="Unassembled WGS sequence"/>
</dbReference>